<feature type="domain" description="Pyridoxamine 5'-phosphate oxidase N-terminal" evidence="2">
    <location>
        <begin position="84"/>
        <end position="151"/>
    </location>
</feature>
<organism evidence="3 4">
    <name type="scientific">Pseudonocardia aurantiaca</name>
    <dbReference type="NCBI Taxonomy" id="75290"/>
    <lineage>
        <taxon>Bacteria</taxon>
        <taxon>Bacillati</taxon>
        <taxon>Actinomycetota</taxon>
        <taxon>Actinomycetes</taxon>
        <taxon>Pseudonocardiales</taxon>
        <taxon>Pseudonocardiaceae</taxon>
        <taxon>Pseudonocardia</taxon>
    </lineage>
</organism>
<dbReference type="InterPro" id="IPR011576">
    <property type="entry name" value="Pyridox_Oxase_N"/>
</dbReference>
<evidence type="ECO:0000313" key="3">
    <source>
        <dbReference type="EMBL" id="MFD1533618.1"/>
    </source>
</evidence>
<dbReference type="EMBL" id="JBHUCP010000025">
    <property type="protein sequence ID" value="MFD1533618.1"/>
    <property type="molecule type" value="Genomic_DNA"/>
</dbReference>
<sequence>MRPLLASSGQVPDSAANAASLRHRPGWEKLTTIWAAVTGPPRRARGRTVGARPRRAPQRSRLLPCRTRSATWELVAGELDDPLEPDGKPHSTVVRVKRDGDDILFALPKSRRKTANLNRDPRAAVAIFDAANPYENVQVQGTASIEDDPDGMLSMSCRTSTRAGRTPGSPGRTRNG</sequence>
<accession>A0ABW4FT50</accession>
<gene>
    <name evidence="3" type="ORF">ACFSCY_29765</name>
</gene>
<comment type="caution">
    <text evidence="3">The sequence shown here is derived from an EMBL/GenBank/DDBJ whole genome shotgun (WGS) entry which is preliminary data.</text>
</comment>
<dbReference type="SUPFAM" id="SSF50475">
    <property type="entry name" value="FMN-binding split barrel"/>
    <property type="match status" value="1"/>
</dbReference>
<feature type="region of interest" description="Disordered" evidence="1">
    <location>
        <begin position="142"/>
        <end position="176"/>
    </location>
</feature>
<dbReference type="Pfam" id="PF01243">
    <property type="entry name" value="PNPOx_N"/>
    <property type="match status" value="1"/>
</dbReference>
<dbReference type="Proteomes" id="UP001597145">
    <property type="component" value="Unassembled WGS sequence"/>
</dbReference>
<dbReference type="RefSeq" id="WP_379659972.1">
    <property type="nucleotide sequence ID" value="NZ_BAAAJG010000026.1"/>
</dbReference>
<reference evidence="4" key="1">
    <citation type="journal article" date="2019" name="Int. J. Syst. Evol. Microbiol.">
        <title>The Global Catalogue of Microorganisms (GCM) 10K type strain sequencing project: providing services to taxonomists for standard genome sequencing and annotation.</title>
        <authorList>
            <consortium name="The Broad Institute Genomics Platform"/>
            <consortium name="The Broad Institute Genome Sequencing Center for Infectious Disease"/>
            <person name="Wu L."/>
            <person name="Ma J."/>
        </authorList>
    </citation>
    <scope>NUCLEOTIDE SEQUENCE [LARGE SCALE GENOMIC DNA]</scope>
    <source>
        <strain evidence="4">JCM 12165</strain>
    </source>
</reference>
<dbReference type="InterPro" id="IPR012349">
    <property type="entry name" value="Split_barrel_FMN-bd"/>
</dbReference>
<protein>
    <submittedName>
        <fullName evidence="3">Pyridoxamine 5'-phosphate oxidase family protein</fullName>
    </submittedName>
</protein>
<evidence type="ECO:0000256" key="1">
    <source>
        <dbReference type="SAM" id="MobiDB-lite"/>
    </source>
</evidence>
<keyword evidence="4" id="KW-1185">Reference proteome</keyword>
<feature type="region of interest" description="Disordered" evidence="1">
    <location>
        <begin position="1"/>
        <end position="22"/>
    </location>
</feature>
<evidence type="ECO:0000259" key="2">
    <source>
        <dbReference type="Pfam" id="PF01243"/>
    </source>
</evidence>
<name>A0ABW4FT50_9PSEU</name>
<proteinExistence type="predicted"/>
<evidence type="ECO:0000313" key="4">
    <source>
        <dbReference type="Proteomes" id="UP001597145"/>
    </source>
</evidence>
<dbReference type="Gene3D" id="2.30.110.10">
    <property type="entry name" value="Electron Transport, Fmn-binding Protein, Chain A"/>
    <property type="match status" value="1"/>
</dbReference>